<organism evidence="2 3">
    <name type="scientific">Oesophagostomum dentatum</name>
    <name type="common">Nodular worm</name>
    <dbReference type="NCBI Taxonomy" id="61180"/>
    <lineage>
        <taxon>Eukaryota</taxon>
        <taxon>Metazoa</taxon>
        <taxon>Ecdysozoa</taxon>
        <taxon>Nematoda</taxon>
        <taxon>Chromadorea</taxon>
        <taxon>Rhabditida</taxon>
        <taxon>Rhabditina</taxon>
        <taxon>Rhabditomorpha</taxon>
        <taxon>Strongyloidea</taxon>
        <taxon>Strongylidae</taxon>
        <taxon>Oesophagostomum</taxon>
    </lineage>
</organism>
<evidence type="ECO:0000256" key="1">
    <source>
        <dbReference type="SAM" id="MobiDB-lite"/>
    </source>
</evidence>
<proteinExistence type="predicted"/>
<dbReference type="AlphaFoldDB" id="A0A0B1SGQ9"/>
<feature type="compositionally biased region" description="Polar residues" evidence="1">
    <location>
        <begin position="1"/>
        <end position="16"/>
    </location>
</feature>
<protein>
    <submittedName>
        <fullName evidence="2">Uncharacterized protein</fullName>
    </submittedName>
</protein>
<reference evidence="2 3" key="1">
    <citation type="submission" date="2014-03" db="EMBL/GenBank/DDBJ databases">
        <title>Draft genome of the hookworm Oesophagostomum dentatum.</title>
        <authorList>
            <person name="Mitreva M."/>
        </authorList>
    </citation>
    <scope>NUCLEOTIDE SEQUENCE [LARGE SCALE GENOMIC DNA]</scope>
    <source>
        <strain evidence="2 3">OD-Hann</strain>
    </source>
</reference>
<feature type="region of interest" description="Disordered" evidence="1">
    <location>
        <begin position="1"/>
        <end position="30"/>
    </location>
</feature>
<dbReference type="EMBL" id="KN577657">
    <property type="protein sequence ID" value="KHJ82702.1"/>
    <property type="molecule type" value="Genomic_DNA"/>
</dbReference>
<keyword evidence="3" id="KW-1185">Reference proteome</keyword>
<dbReference type="Proteomes" id="UP000053660">
    <property type="component" value="Unassembled WGS sequence"/>
</dbReference>
<accession>A0A0B1SGQ9</accession>
<sequence length="30" mass="3616">MRRQIPQATNPNQSDILSHLHYQCQTERHL</sequence>
<evidence type="ECO:0000313" key="3">
    <source>
        <dbReference type="Proteomes" id="UP000053660"/>
    </source>
</evidence>
<gene>
    <name evidence="2" type="ORF">OESDEN_17603</name>
</gene>
<name>A0A0B1SGQ9_OESDE</name>
<evidence type="ECO:0000313" key="2">
    <source>
        <dbReference type="EMBL" id="KHJ82702.1"/>
    </source>
</evidence>